<sequence>QRLEPVVEPVASAFAEQTEQTVVPAEPITPIVVENPISTGVAAAPLVDAPLQALDVVLAVVAHKTKRSLADVSPQKSIRALVGGRSTLQNEIVGDLHKEFGSKVPDKAEDFSLQDLAAAIGAFGGSLGKHTQSQLARLFSNKMPGGFSLSSARSTLQSVYGLGPQRQDALLLVALTMEPSSRLSGDAEAKTWIDSVAQAYAAKAGISYAATSGIVGSSGGQSGAPAISSAEVEKMLQKQHEHIRQQIQVLARYAGIDTREGAKLAEFEQFKSAQMQTKLDNIQAEFGDVLIDGASPLFDARKARHFDSSWNWARQEAYELIQRAIASCTSGSAATSPLTVDDASIQRLCNRSNSGLVQMLAGSLSILQAANDNSLEPAVCIVSQLHSTCAQALTQLPVYRELSAPTAPQVDIDPNGTVMYSEIPRTGEPSFAKFVEHMRQPAAIGEPPFIHLKRPSKGSAWSYCADLSATYYDGLNKMCGSGLSFAGKTALVTGCGRGSIGADIVCGLLSGGAKVIATTSSYSRKTTLFYEDMYRTHGARGSELIVVPFNQGSTGDVKKLVEYIYSDTGAAKGLGWDLDFVFPFAAMLDIGSFATNLGSHSELSQRILLTNVLRLLGSIKDTKERLGYNSRPTLVVLPLSANHGNFGGDGLYGECKAGLETAFNRWKSESWQDYLSIAGAVIGWTRGTGLMSGNNIVANGIERVGVRTFSTREMAFSILGLAHPLICCTACSQPIWADLDGGMGLIADLGDVASKTRQKIQQKSSLLKTMSREAVLDFAAKHPPFVVVPVSVEDVVPLAKPKHHFPMPCHYEQLEHLRHLQGMVNLDKVVVITGYGEVSSFGNAETRWEMEAYGEFSLEGCIELAWIMGLIKHFNGALKATGAMYVGWVDAKTEEPVRDTEVKARYEEYILAHTGIRLIEPELAHGYDPNKRT</sequence>
<keyword evidence="2" id="KW-1185">Reference proteome</keyword>
<proteinExistence type="predicted"/>
<keyword evidence="1" id="KW-0808">Transferase</keyword>
<name>A0ACC1M636_9FUNG</name>
<feature type="non-terminal residue" evidence="1">
    <location>
        <position position="1"/>
    </location>
</feature>
<feature type="non-terminal residue" evidence="1">
    <location>
        <position position="933"/>
    </location>
</feature>
<keyword evidence="1" id="KW-0012">Acyltransferase</keyword>
<reference evidence="1" key="1">
    <citation type="submission" date="2022-07" db="EMBL/GenBank/DDBJ databases">
        <title>Phylogenomic reconstructions and comparative analyses of Kickxellomycotina fungi.</title>
        <authorList>
            <person name="Reynolds N.K."/>
            <person name="Stajich J.E."/>
            <person name="Barry K."/>
            <person name="Grigoriev I.V."/>
            <person name="Crous P."/>
            <person name="Smith M.E."/>
        </authorList>
    </citation>
    <scope>NUCLEOTIDE SEQUENCE</scope>
    <source>
        <strain evidence="1">CBS 190363</strain>
    </source>
</reference>
<evidence type="ECO:0000313" key="2">
    <source>
        <dbReference type="Proteomes" id="UP001139981"/>
    </source>
</evidence>
<organism evidence="1 2">
    <name type="scientific">Coemansia aciculifera</name>
    <dbReference type="NCBI Taxonomy" id="417176"/>
    <lineage>
        <taxon>Eukaryota</taxon>
        <taxon>Fungi</taxon>
        <taxon>Fungi incertae sedis</taxon>
        <taxon>Zoopagomycota</taxon>
        <taxon>Kickxellomycotina</taxon>
        <taxon>Kickxellomycetes</taxon>
        <taxon>Kickxellales</taxon>
        <taxon>Kickxellaceae</taxon>
        <taxon>Coemansia</taxon>
    </lineage>
</organism>
<dbReference type="EMBL" id="JANBVB010000248">
    <property type="protein sequence ID" value="KAJ2895859.1"/>
    <property type="molecule type" value="Genomic_DNA"/>
</dbReference>
<comment type="caution">
    <text evidence="1">The sequence shown here is derived from an EMBL/GenBank/DDBJ whole genome shotgun (WGS) entry which is preliminary data.</text>
</comment>
<gene>
    <name evidence="1" type="primary">fas2_11</name>
    <name evidence="1" type="ORF">IWW38_002188</name>
</gene>
<dbReference type="EC" id="2.3.1.86" evidence="1"/>
<protein>
    <submittedName>
        <fullName evidence="1">Fatty acid synthase alpha subunit Lsd1</fullName>
        <ecNumber evidence="1">2.3.1.86</ecNumber>
    </submittedName>
</protein>
<dbReference type="Proteomes" id="UP001139981">
    <property type="component" value="Unassembled WGS sequence"/>
</dbReference>
<evidence type="ECO:0000313" key="1">
    <source>
        <dbReference type="EMBL" id="KAJ2895859.1"/>
    </source>
</evidence>
<accession>A0ACC1M636</accession>